<dbReference type="RefSeq" id="XP_024705696.1">
    <property type="nucleotide sequence ID" value="XM_024852179.1"/>
</dbReference>
<sequence length="168" mass="19211">MSTHDSQHSDEEAVCICMVDGHRFKFDDSVPDEVTELFDSLSQRNAKFSEIPTEYLRYEIEYDAWAETDNVIIDGHVFAVNYDVPADATAALIELAKRESVRYADVPAAYRQYEDPSSDWVQDPDFPASAITYVQDDSDEDIPYSESDQDEEDGEKESMVQEDKKNDK</sequence>
<protein>
    <submittedName>
        <fullName evidence="2">Uncharacterized protein</fullName>
    </submittedName>
</protein>
<reference evidence="2 3" key="1">
    <citation type="submission" date="2016-12" db="EMBL/GenBank/DDBJ databases">
        <title>The genomes of Aspergillus section Nigri reveals drivers in fungal speciation.</title>
        <authorList>
            <consortium name="DOE Joint Genome Institute"/>
            <person name="Vesth T.C."/>
            <person name="Nybo J."/>
            <person name="Theobald S."/>
            <person name="Brandl J."/>
            <person name="Frisvad J.C."/>
            <person name="Nielsen K.F."/>
            <person name="Lyhne E.K."/>
            <person name="Kogle M.E."/>
            <person name="Kuo A."/>
            <person name="Riley R."/>
            <person name="Clum A."/>
            <person name="Nolan M."/>
            <person name="Lipzen A."/>
            <person name="Salamov A."/>
            <person name="Henrissat B."/>
            <person name="Wiebenga A."/>
            <person name="De Vries R.P."/>
            <person name="Grigoriev I.V."/>
            <person name="Mortensen U.H."/>
            <person name="Andersen M.R."/>
            <person name="Baker S.E."/>
        </authorList>
    </citation>
    <scope>NUCLEOTIDE SEQUENCE [LARGE SCALE GENOMIC DNA]</scope>
    <source>
        <strain evidence="2 3">IBT 23096</strain>
    </source>
</reference>
<comment type="caution">
    <text evidence="2">The sequence shown here is derived from an EMBL/GenBank/DDBJ whole genome shotgun (WGS) entry which is preliminary data.</text>
</comment>
<feature type="region of interest" description="Disordered" evidence="1">
    <location>
        <begin position="134"/>
        <end position="168"/>
    </location>
</feature>
<feature type="compositionally biased region" description="Basic and acidic residues" evidence="1">
    <location>
        <begin position="156"/>
        <end position="168"/>
    </location>
</feature>
<evidence type="ECO:0000256" key="1">
    <source>
        <dbReference type="SAM" id="MobiDB-lite"/>
    </source>
</evidence>
<accession>A0A2I2GBX9</accession>
<name>A0A2I2GBX9_9EURO</name>
<evidence type="ECO:0000313" key="3">
    <source>
        <dbReference type="Proteomes" id="UP000234275"/>
    </source>
</evidence>
<organism evidence="2 3">
    <name type="scientific">Aspergillus steynii IBT 23096</name>
    <dbReference type="NCBI Taxonomy" id="1392250"/>
    <lineage>
        <taxon>Eukaryota</taxon>
        <taxon>Fungi</taxon>
        <taxon>Dikarya</taxon>
        <taxon>Ascomycota</taxon>
        <taxon>Pezizomycotina</taxon>
        <taxon>Eurotiomycetes</taxon>
        <taxon>Eurotiomycetidae</taxon>
        <taxon>Eurotiales</taxon>
        <taxon>Aspergillaceae</taxon>
        <taxon>Aspergillus</taxon>
        <taxon>Aspergillus subgen. Circumdati</taxon>
    </lineage>
</organism>
<dbReference type="EMBL" id="MSFO01000003">
    <property type="protein sequence ID" value="PLB50394.1"/>
    <property type="molecule type" value="Genomic_DNA"/>
</dbReference>
<feature type="compositionally biased region" description="Acidic residues" evidence="1">
    <location>
        <begin position="136"/>
        <end position="155"/>
    </location>
</feature>
<dbReference type="OrthoDB" id="4732505at2759"/>
<proteinExistence type="predicted"/>
<dbReference type="VEuPathDB" id="FungiDB:P170DRAFT_463611"/>
<dbReference type="Proteomes" id="UP000234275">
    <property type="component" value="Unassembled WGS sequence"/>
</dbReference>
<keyword evidence="3" id="KW-1185">Reference proteome</keyword>
<dbReference type="GeneID" id="36559877"/>
<evidence type="ECO:0000313" key="2">
    <source>
        <dbReference type="EMBL" id="PLB50394.1"/>
    </source>
</evidence>
<gene>
    <name evidence="2" type="ORF">P170DRAFT_463611</name>
</gene>
<dbReference type="AlphaFoldDB" id="A0A2I2GBX9"/>